<feature type="non-terminal residue" evidence="1">
    <location>
        <position position="1"/>
    </location>
</feature>
<name>X1T3K2_9ZZZZ</name>
<dbReference type="AlphaFoldDB" id="X1T3K2"/>
<organism evidence="1">
    <name type="scientific">marine sediment metagenome</name>
    <dbReference type="NCBI Taxonomy" id="412755"/>
    <lineage>
        <taxon>unclassified sequences</taxon>
        <taxon>metagenomes</taxon>
        <taxon>ecological metagenomes</taxon>
    </lineage>
</organism>
<dbReference type="EMBL" id="BARW01014317">
    <property type="protein sequence ID" value="GAI74599.1"/>
    <property type="molecule type" value="Genomic_DNA"/>
</dbReference>
<evidence type="ECO:0000313" key="1">
    <source>
        <dbReference type="EMBL" id="GAI74599.1"/>
    </source>
</evidence>
<reference evidence="1" key="1">
    <citation type="journal article" date="2014" name="Front. Microbiol.">
        <title>High frequency of phylogenetically diverse reductive dehalogenase-homologous genes in deep subseafloor sedimentary metagenomes.</title>
        <authorList>
            <person name="Kawai M."/>
            <person name="Futagami T."/>
            <person name="Toyoda A."/>
            <person name="Takaki Y."/>
            <person name="Nishi S."/>
            <person name="Hori S."/>
            <person name="Arai W."/>
            <person name="Tsubouchi T."/>
            <person name="Morono Y."/>
            <person name="Uchiyama I."/>
            <person name="Ito T."/>
            <person name="Fujiyama A."/>
            <person name="Inagaki F."/>
            <person name="Takami H."/>
        </authorList>
    </citation>
    <scope>NUCLEOTIDE SEQUENCE</scope>
    <source>
        <strain evidence="1">Expedition CK06-06</strain>
    </source>
</reference>
<proteinExistence type="predicted"/>
<gene>
    <name evidence="1" type="ORF">S12H4_25477</name>
</gene>
<protein>
    <submittedName>
        <fullName evidence="1">Uncharacterized protein</fullName>
    </submittedName>
</protein>
<comment type="caution">
    <text evidence="1">The sequence shown here is derived from an EMBL/GenBank/DDBJ whole genome shotgun (WGS) entry which is preliminary data.</text>
</comment>
<feature type="non-terminal residue" evidence="1">
    <location>
        <position position="47"/>
    </location>
</feature>
<accession>X1T3K2</accession>
<sequence length="47" mass="5393">SQIRHNLFHTFVFPIVNGSRGKSFYFYLESPEADAGDAVYFQYDNSG</sequence>